<sequence>MGQLWEMIAHERRETLGGWGKAGEFVPSSYPNRIIHRLAVPVAISDYKKTRYKPTAPFWAKSSDQVDAGPKSAAAHQAPQNHGLLLQLPTEIVLLITEPLDLNSLYTLTRCCHALRNLLSLEVDNRFRRTLAPWANTPLMCAGEYIRSNPPGIITHLPLDVIPFVTRPLPAATAVTAYHVMQLMSPTNVIDSSRTCLYPPTLISRVNPIQLSPVEPMHWFQHRGTSRYLPWRRVLEIKKYFPYGQHWVLRNLTTMEYVFARVLSSKDGQGGGLDRPDAAHEWGFTLGTVVAVNTCWSDDSSAAMFGLDVRGKWAGHRFDIVTEKKLLQDMKAGGGTWVDVSHREWAAMVRLFEENRWNEDLGERRYEGGARPEHF</sequence>
<organism evidence="2 3">
    <name type="scientific">Terfezia boudieri ATCC MYA-4762</name>
    <dbReference type="NCBI Taxonomy" id="1051890"/>
    <lineage>
        <taxon>Eukaryota</taxon>
        <taxon>Fungi</taxon>
        <taxon>Dikarya</taxon>
        <taxon>Ascomycota</taxon>
        <taxon>Pezizomycotina</taxon>
        <taxon>Pezizomycetes</taxon>
        <taxon>Pezizales</taxon>
        <taxon>Pezizaceae</taxon>
        <taxon>Terfezia</taxon>
    </lineage>
</organism>
<dbReference type="PROSITE" id="PS50181">
    <property type="entry name" value="FBOX"/>
    <property type="match status" value="1"/>
</dbReference>
<feature type="domain" description="F-box" evidence="1">
    <location>
        <begin position="82"/>
        <end position="130"/>
    </location>
</feature>
<evidence type="ECO:0000313" key="3">
    <source>
        <dbReference type="Proteomes" id="UP000267821"/>
    </source>
</evidence>
<name>A0A3N4LZB9_9PEZI</name>
<proteinExistence type="predicted"/>
<dbReference type="Proteomes" id="UP000267821">
    <property type="component" value="Unassembled WGS sequence"/>
</dbReference>
<dbReference type="STRING" id="1051890.A0A3N4LZB9"/>
<dbReference type="AlphaFoldDB" id="A0A3N4LZB9"/>
<dbReference type="OrthoDB" id="2588098at2759"/>
<evidence type="ECO:0000259" key="1">
    <source>
        <dbReference type="PROSITE" id="PS50181"/>
    </source>
</evidence>
<dbReference type="InParanoid" id="A0A3N4LZB9"/>
<dbReference type="EMBL" id="ML121546">
    <property type="protein sequence ID" value="RPB23415.1"/>
    <property type="molecule type" value="Genomic_DNA"/>
</dbReference>
<reference evidence="2 3" key="1">
    <citation type="journal article" date="2018" name="Nat. Ecol. Evol.">
        <title>Pezizomycetes genomes reveal the molecular basis of ectomycorrhizal truffle lifestyle.</title>
        <authorList>
            <person name="Murat C."/>
            <person name="Payen T."/>
            <person name="Noel B."/>
            <person name="Kuo A."/>
            <person name="Morin E."/>
            <person name="Chen J."/>
            <person name="Kohler A."/>
            <person name="Krizsan K."/>
            <person name="Balestrini R."/>
            <person name="Da Silva C."/>
            <person name="Montanini B."/>
            <person name="Hainaut M."/>
            <person name="Levati E."/>
            <person name="Barry K.W."/>
            <person name="Belfiori B."/>
            <person name="Cichocki N."/>
            <person name="Clum A."/>
            <person name="Dockter R.B."/>
            <person name="Fauchery L."/>
            <person name="Guy J."/>
            <person name="Iotti M."/>
            <person name="Le Tacon F."/>
            <person name="Lindquist E.A."/>
            <person name="Lipzen A."/>
            <person name="Malagnac F."/>
            <person name="Mello A."/>
            <person name="Molinier V."/>
            <person name="Miyauchi S."/>
            <person name="Poulain J."/>
            <person name="Riccioni C."/>
            <person name="Rubini A."/>
            <person name="Sitrit Y."/>
            <person name="Splivallo R."/>
            <person name="Traeger S."/>
            <person name="Wang M."/>
            <person name="Zifcakova L."/>
            <person name="Wipf D."/>
            <person name="Zambonelli A."/>
            <person name="Paolocci F."/>
            <person name="Nowrousian M."/>
            <person name="Ottonello S."/>
            <person name="Baldrian P."/>
            <person name="Spatafora J.W."/>
            <person name="Henrissat B."/>
            <person name="Nagy L.G."/>
            <person name="Aury J.M."/>
            <person name="Wincker P."/>
            <person name="Grigoriev I.V."/>
            <person name="Bonfante P."/>
            <person name="Martin F.M."/>
        </authorList>
    </citation>
    <scope>NUCLEOTIDE SEQUENCE [LARGE SCALE GENOMIC DNA]</scope>
    <source>
        <strain evidence="2 3">ATCC MYA-4762</strain>
    </source>
</reference>
<dbReference type="InterPro" id="IPR001810">
    <property type="entry name" value="F-box_dom"/>
</dbReference>
<gene>
    <name evidence="2" type="ORF">L211DRAFT_882343</name>
</gene>
<dbReference type="CDD" id="cd09917">
    <property type="entry name" value="F-box_SF"/>
    <property type="match status" value="1"/>
</dbReference>
<keyword evidence="3" id="KW-1185">Reference proteome</keyword>
<protein>
    <recommendedName>
        <fullName evidence="1">F-box domain-containing protein</fullName>
    </recommendedName>
</protein>
<evidence type="ECO:0000313" key="2">
    <source>
        <dbReference type="EMBL" id="RPB23415.1"/>
    </source>
</evidence>
<accession>A0A3N4LZB9</accession>